<proteinExistence type="predicted"/>
<gene>
    <name evidence="3" type="ORF">TAT_000059000</name>
    <name evidence="4" type="ORF">TAV_000058800</name>
</gene>
<feature type="region of interest" description="Disordered" evidence="2">
    <location>
        <begin position="866"/>
        <end position="885"/>
    </location>
</feature>
<evidence type="ECO:0000256" key="2">
    <source>
        <dbReference type="SAM" id="MobiDB-lite"/>
    </source>
</evidence>
<organism evidence="4">
    <name type="scientific">Theileria annulata</name>
    <dbReference type="NCBI Taxonomy" id="5874"/>
    <lineage>
        <taxon>Eukaryota</taxon>
        <taxon>Sar</taxon>
        <taxon>Alveolata</taxon>
        <taxon>Apicomplexa</taxon>
        <taxon>Aconoidasida</taxon>
        <taxon>Piroplasmida</taxon>
        <taxon>Theileriidae</taxon>
        <taxon>Theileria</taxon>
    </lineage>
</organism>
<dbReference type="VEuPathDB" id="PiroplasmaDB:TA20135"/>
<feature type="compositionally biased region" description="Basic and acidic residues" evidence="2">
    <location>
        <begin position="10"/>
        <end position="22"/>
    </location>
</feature>
<accession>A0A3B0MIP1</accession>
<evidence type="ECO:0000313" key="4">
    <source>
        <dbReference type="EMBL" id="SVP89887.1"/>
    </source>
</evidence>
<name>A0A3B0MIP1_THEAN</name>
<feature type="coiled-coil region" evidence="1">
    <location>
        <begin position="764"/>
        <end position="791"/>
    </location>
</feature>
<keyword evidence="1" id="KW-0175">Coiled coil</keyword>
<evidence type="ECO:0000256" key="1">
    <source>
        <dbReference type="SAM" id="Coils"/>
    </source>
</evidence>
<dbReference type="AlphaFoldDB" id="A0A3B0MIP1"/>
<dbReference type="EMBL" id="UIVS01000001">
    <property type="protein sequence ID" value="SVP89887.1"/>
    <property type="molecule type" value="Genomic_DNA"/>
</dbReference>
<sequence>MKKSSSSKEGFVHIHDKNDPDQKAVSSEGTKKQKTPTSLTEQVLVGLLNDLFSSCVFRSIPLIDESHISLTKARPDLKKDRYMIYLKWTKSEIFVQSVSHKFPTFSGKQTPIQGKMTRYGEKSVILSMGLATALRAYTEPLHHSNKIPVSILNDFVDKEIYKGGAWAFNSLPVFLSSGSKDTKEQTERRDDLLKIANEQFDEIQPSTIVSILWILYYMQNHKRFHKLCMLLCNEFFHNYQTDTKNFVYFLYLAKKMDLITNGKLEEIIYSHFNNVTILETLTVPDMIILTNIVRFSKNTTLTQKIITLLYYEIESMSKECAVFLMSGLTKMNFQFHLNDLFSKKLFSRILEVYDDITSDEQLSLIFYTMSTLIYDVVGYLNELISKTLTRLHMLSSEQVVKIGLLYALAINTSKLSLKLNDKKTGPMEIKDRILAKLESPVSKTIDHCLEFVFRKAAVNYISPEKDLLIMINGLLVHSYFPLLSKKLDELGLEFGESWINSFGYTKMVTKYNKNMPKIDVNALEAQANNPAYSKCFKMFYLNLIDEFCNRTDEFKTEFLDQIVFSLLTLKIDLSPIHEAMLISKGESIRKNVGFVEIRIVESKNLEKQRRMAMQVLAWSRAKEGIDVLKIGDTIFDTSQFENHSGSVEYISTSIEKEVKADSVEKIKPDVTVNSPKDKVERHKKDSIEIKPESVSKAKDKPVKKVESVEFQDIVSVEGANSSVEQSDTSVSFVSVDEELANNYKNFKSKGKTRIENEVKKDKPVVEITSKKEELERKNSELEEKVRETAIKELIKMVSKEDSSTMSAVNPVYELLKQYLTKDSEVVEEKKPNKITEVEILKKPNLGKTNFKLSKISWNDQRSEDWENLETESRKTKKSGKEKTNKSRINELTENVFFKLKTIKKTKAELERRQVQIVYKYLKIKK</sequence>
<feature type="region of interest" description="Disordered" evidence="2">
    <location>
        <begin position="1"/>
        <end position="36"/>
    </location>
</feature>
<reference evidence="4" key="1">
    <citation type="submission" date="2018-07" db="EMBL/GenBank/DDBJ databases">
        <authorList>
            <person name="Quirk P.G."/>
            <person name="Krulwich T.A."/>
        </authorList>
    </citation>
    <scope>NUCLEOTIDE SEQUENCE</scope>
    <source>
        <strain evidence="4">Anand</strain>
    </source>
</reference>
<dbReference type="EMBL" id="UIVT01000001">
    <property type="protein sequence ID" value="SVP88735.1"/>
    <property type="molecule type" value="Genomic_DNA"/>
</dbReference>
<evidence type="ECO:0000313" key="3">
    <source>
        <dbReference type="EMBL" id="SVP88735.1"/>
    </source>
</evidence>
<protein>
    <submittedName>
        <fullName evidence="4">Uncharacterized protein</fullName>
    </submittedName>
</protein>